<dbReference type="InterPro" id="IPR001387">
    <property type="entry name" value="Cro/C1-type_HTH"/>
</dbReference>
<keyword evidence="4" id="KW-1185">Reference proteome</keyword>
<gene>
    <name evidence="3" type="ORF">GA0070612_0387</name>
</gene>
<sequence length="209" mass="22918">MGVTVSAFRPLTLTTMGIYSARVTPLDSDIESFTGNPKAPSRPRDSSEPGRALTSGWPYGHGVTETANARKIAFATFVRRALDEARATRAWSGTEVSRRTGVSRQTINRWVRGDWASDPEAERVVAFCEGLGLNPAAAFAALGWDRAATGHRTDQPAPPMDPDVEALLRRLVDPNVSDAEKFHIRETIRYLAYRPTLPVDVRKRGNQAG</sequence>
<protein>
    <submittedName>
        <fullName evidence="3">Helix-turn-helix</fullName>
    </submittedName>
</protein>
<evidence type="ECO:0000313" key="4">
    <source>
        <dbReference type="Proteomes" id="UP000198224"/>
    </source>
</evidence>
<dbReference type="SUPFAM" id="SSF47413">
    <property type="entry name" value="lambda repressor-like DNA-binding domains"/>
    <property type="match status" value="1"/>
</dbReference>
<dbReference type="eggNOG" id="COG1476">
    <property type="taxonomic scope" value="Bacteria"/>
</dbReference>
<evidence type="ECO:0000256" key="1">
    <source>
        <dbReference type="SAM" id="MobiDB-lite"/>
    </source>
</evidence>
<dbReference type="InterPro" id="IPR010982">
    <property type="entry name" value="Lambda_DNA-bd_dom_sf"/>
</dbReference>
<accession>A0A1C4UGE1</accession>
<dbReference type="SMART" id="SM00530">
    <property type="entry name" value="HTH_XRE"/>
    <property type="match status" value="1"/>
</dbReference>
<dbReference type="GO" id="GO:0003677">
    <property type="term" value="F:DNA binding"/>
    <property type="evidence" value="ECO:0007669"/>
    <property type="project" value="InterPro"/>
</dbReference>
<feature type="domain" description="HTH cro/C1-type" evidence="2">
    <location>
        <begin position="81"/>
        <end position="138"/>
    </location>
</feature>
<dbReference type="AlphaFoldDB" id="A0A1C4UGE1"/>
<reference evidence="4" key="1">
    <citation type="submission" date="2016-06" db="EMBL/GenBank/DDBJ databases">
        <authorList>
            <person name="Varghese N."/>
            <person name="Submissions Spin"/>
        </authorList>
    </citation>
    <scope>NUCLEOTIDE SEQUENCE [LARGE SCALE GENOMIC DNA]</scope>
    <source>
        <strain evidence="4">DSM 45160</strain>
    </source>
</reference>
<feature type="region of interest" description="Disordered" evidence="1">
    <location>
        <begin position="29"/>
        <end position="59"/>
    </location>
</feature>
<evidence type="ECO:0000259" key="2">
    <source>
        <dbReference type="SMART" id="SM00530"/>
    </source>
</evidence>
<proteinExistence type="predicted"/>
<dbReference type="Gene3D" id="1.10.260.40">
    <property type="entry name" value="lambda repressor-like DNA-binding domains"/>
    <property type="match status" value="1"/>
</dbReference>
<evidence type="ECO:0000313" key="3">
    <source>
        <dbReference type="EMBL" id="SCE70681.1"/>
    </source>
</evidence>
<organism evidence="3 4">
    <name type="scientific">Micromonospora chokoriensis</name>
    <dbReference type="NCBI Taxonomy" id="356851"/>
    <lineage>
        <taxon>Bacteria</taxon>
        <taxon>Bacillati</taxon>
        <taxon>Actinomycetota</taxon>
        <taxon>Actinomycetes</taxon>
        <taxon>Micromonosporales</taxon>
        <taxon>Micromonosporaceae</taxon>
        <taxon>Micromonospora</taxon>
    </lineage>
</organism>
<dbReference type="Pfam" id="PF01381">
    <property type="entry name" value="HTH_3"/>
    <property type="match status" value="1"/>
</dbReference>
<dbReference type="CDD" id="cd00093">
    <property type="entry name" value="HTH_XRE"/>
    <property type="match status" value="1"/>
</dbReference>
<name>A0A1C4UGE1_9ACTN</name>
<dbReference type="EMBL" id="LT607409">
    <property type="protein sequence ID" value="SCE70681.1"/>
    <property type="molecule type" value="Genomic_DNA"/>
</dbReference>
<dbReference type="Proteomes" id="UP000198224">
    <property type="component" value="Chromosome I"/>
</dbReference>